<evidence type="ECO:0000313" key="6">
    <source>
        <dbReference type="Proteomes" id="UP000216840"/>
    </source>
</evidence>
<dbReference type="EMBL" id="NGJN01000001">
    <property type="protein sequence ID" value="OZV70749.1"/>
    <property type="molecule type" value="Genomic_DNA"/>
</dbReference>
<evidence type="ECO:0000256" key="1">
    <source>
        <dbReference type="ARBA" id="ARBA00023015"/>
    </source>
</evidence>
<dbReference type="SMART" id="SM00342">
    <property type="entry name" value="HTH_ARAC"/>
    <property type="match status" value="1"/>
</dbReference>
<keyword evidence="6" id="KW-1185">Reference proteome</keyword>
<dbReference type="InterPro" id="IPR053142">
    <property type="entry name" value="PchR_regulatory_protein"/>
</dbReference>
<dbReference type="OrthoDB" id="799767at2"/>
<protein>
    <submittedName>
        <fullName evidence="5">AraC family transcriptional regulator</fullName>
    </submittedName>
</protein>
<keyword evidence="2" id="KW-0238">DNA-binding</keyword>
<dbReference type="Gene3D" id="1.10.10.60">
    <property type="entry name" value="Homeodomain-like"/>
    <property type="match status" value="1"/>
</dbReference>
<reference evidence="5 6" key="1">
    <citation type="submission" date="2017-05" db="EMBL/GenBank/DDBJ databases">
        <title>The draft genome sequence of Idiomarina salinarum WNB302.</title>
        <authorList>
            <person name="Sun Y."/>
            <person name="Chen B."/>
            <person name="Du Z."/>
        </authorList>
    </citation>
    <scope>NUCLEOTIDE SEQUENCE [LARGE SCALE GENOMIC DNA]</scope>
    <source>
        <strain evidence="5 6">WNB302</strain>
    </source>
</reference>
<dbReference type="InterPro" id="IPR009057">
    <property type="entry name" value="Homeodomain-like_sf"/>
</dbReference>
<gene>
    <name evidence="5" type="ORF">CA834_01155</name>
</gene>
<feature type="domain" description="HTH araC/xylS-type" evidence="4">
    <location>
        <begin position="199"/>
        <end position="297"/>
    </location>
</feature>
<dbReference type="AlphaFoldDB" id="A0A265UZM0"/>
<accession>A0A265UZM0</accession>
<dbReference type="PANTHER" id="PTHR47893">
    <property type="entry name" value="REGULATORY PROTEIN PCHR"/>
    <property type="match status" value="1"/>
</dbReference>
<dbReference type="PROSITE" id="PS00041">
    <property type="entry name" value="HTH_ARAC_FAMILY_1"/>
    <property type="match status" value="1"/>
</dbReference>
<dbReference type="PROSITE" id="PS01124">
    <property type="entry name" value="HTH_ARAC_FAMILY_2"/>
    <property type="match status" value="1"/>
</dbReference>
<evidence type="ECO:0000313" key="5">
    <source>
        <dbReference type="EMBL" id="OZV70749.1"/>
    </source>
</evidence>
<dbReference type="Pfam" id="PF12833">
    <property type="entry name" value="HTH_18"/>
    <property type="match status" value="1"/>
</dbReference>
<proteinExistence type="predicted"/>
<dbReference type="InterPro" id="IPR020449">
    <property type="entry name" value="Tscrpt_reg_AraC-type_HTH"/>
</dbReference>
<evidence type="ECO:0000256" key="2">
    <source>
        <dbReference type="ARBA" id="ARBA00023125"/>
    </source>
</evidence>
<keyword evidence="1" id="KW-0805">Transcription regulation</keyword>
<evidence type="ECO:0000259" key="4">
    <source>
        <dbReference type="PROSITE" id="PS01124"/>
    </source>
</evidence>
<sequence>MKMENSTTKSIARGTFDEVDIEDGFTVLTYQNETTNIEVVGHEIDSNFIQFHFCTRSYSTFVFNNGNYSLNINEETSLLLYNPQRDLPIHLEAQPKATLVSLLIPIKKFHSLFSKDANYITFLTDENKDKKYYKDGKISPSMAVVLNQLISFNLNTSIKPLYFKAKAYELLSLFFNRSEDADIEQCPFLVDEVNVAKLKQAKDIIIANMVEPPSLKDLAADVGLSLKKLKEGFKQIYGDSVYSFLLDYKMEVARQYLESGKFNVNEVGLKVGYSTASHFIAAFKKKFGTTPKKYILESNS</sequence>
<name>A0A265UZM0_9FLAO</name>
<dbReference type="Proteomes" id="UP000216840">
    <property type="component" value="Unassembled WGS sequence"/>
</dbReference>
<organism evidence="5 6">
    <name type="scientific">Winogradskyella aurantia</name>
    <dbReference type="NCBI Taxonomy" id="1915063"/>
    <lineage>
        <taxon>Bacteria</taxon>
        <taxon>Pseudomonadati</taxon>
        <taxon>Bacteroidota</taxon>
        <taxon>Flavobacteriia</taxon>
        <taxon>Flavobacteriales</taxon>
        <taxon>Flavobacteriaceae</taxon>
        <taxon>Winogradskyella</taxon>
    </lineage>
</organism>
<comment type="caution">
    <text evidence="5">The sequence shown here is derived from an EMBL/GenBank/DDBJ whole genome shotgun (WGS) entry which is preliminary data.</text>
</comment>
<dbReference type="RefSeq" id="WP_094966824.1">
    <property type="nucleotide sequence ID" value="NZ_NGJN01000001.1"/>
</dbReference>
<evidence type="ECO:0000256" key="3">
    <source>
        <dbReference type="ARBA" id="ARBA00023163"/>
    </source>
</evidence>
<dbReference type="PRINTS" id="PR00032">
    <property type="entry name" value="HTHARAC"/>
</dbReference>
<dbReference type="GO" id="GO:0003700">
    <property type="term" value="F:DNA-binding transcription factor activity"/>
    <property type="evidence" value="ECO:0007669"/>
    <property type="project" value="InterPro"/>
</dbReference>
<dbReference type="PANTHER" id="PTHR47893:SF1">
    <property type="entry name" value="REGULATORY PROTEIN PCHR"/>
    <property type="match status" value="1"/>
</dbReference>
<keyword evidence="3" id="KW-0804">Transcription</keyword>
<dbReference type="InterPro" id="IPR018062">
    <property type="entry name" value="HTH_AraC-typ_CS"/>
</dbReference>
<dbReference type="InterPro" id="IPR018060">
    <property type="entry name" value="HTH_AraC"/>
</dbReference>
<dbReference type="GO" id="GO:0043565">
    <property type="term" value="F:sequence-specific DNA binding"/>
    <property type="evidence" value="ECO:0007669"/>
    <property type="project" value="InterPro"/>
</dbReference>
<dbReference type="SUPFAM" id="SSF46689">
    <property type="entry name" value="Homeodomain-like"/>
    <property type="match status" value="2"/>
</dbReference>